<gene>
    <name evidence="3" type="ORF">JQC93_13345</name>
</gene>
<keyword evidence="4" id="KW-1185">Reference proteome</keyword>
<keyword evidence="1 3" id="KW-0378">Hydrolase</keyword>
<dbReference type="Gene3D" id="1.50.10.10">
    <property type="match status" value="1"/>
</dbReference>
<dbReference type="InterPro" id="IPR052369">
    <property type="entry name" value="UG_Glycosaminoglycan_Hydrolase"/>
</dbReference>
<dbReference type="SUPFAM" id="SSF48208">
    <property type="entry name" value="Six-hairpin glycosidases"/>
    <property type="match status" value="1"/>
</dbReference>
<accession>A0ABS2HMV4</accession>
<dbReference type="Proteomes" id="UP000809621">
    <property type="component" value="Unassembled WGS sequence"/>
</dbReference>
<dbReference type="RefSeq" id="WP_205158928.1">
    <property type="nucleotide sequence ID" value="NZ_JAFEUM010000005.1"/>
</dbReference>
<comment type="caution">
    <text evidence="3">The sequence shown here is derived from an EMBL/GenBank/DDBJ whole genome shotgun (WGS) entry which is preliminary data.</text>
</comment>
<dbReference type="PANTHER" id="PTHR36845:SF1">
    <property type="entry name" value="HYDROLASE, PUTATIVE (AFU_ORTHOLOGUE AFUA_7G05090)-RELATED"/>
    <property type="match status" value="1"/>
</dbReference>
<organism evidence="3 4">
    <name type="scientific">Vibrio ulleungensis</name>
    <dbReference type="NCBI Taxonomy" id="2807619"/>
    <lineage>
        <taxon>Bacteria</taxon>
        <taxon>Pseudomonadati</taxon>
        <taxon>Pseudomonadota</taxon>
        <taxon>Gammaproteobacteria</taxon>
        <taxon>Vibrionales</taxon>
        <taxon>Vibrionaceae</taxon>
        <taxon>Vibrio</taxon>
    </lineage>
</organism>
<dbReference type="EMBL" id="JAFEUM010000005">
    <property type="protein sequence ID" value="MBM7037394.1"/>
    <property type="molecule type" value="Genomic_DNA"/>
</dbReference>
<comment type="similarity">
    <text evidence="2">Belongs to the glycosyl hydrolase 88 family.</text>
</comment>
<evidence type="ECO:0000313" key="4">
    <source>
        <dbReference type="Proteomes" id="UP000809621"/>
    </source>
</evidence>
<evidence type="ECO:0000256" key="2">
    <source>
        <dbReference type="ARBA" id="ARBA00038358"/>
    </source>
</evidence>
<evidence type="ECO:0000256" key="1">
    <source>
        <dbReference type="ARBA" id="ARBA00022801"/>
    </source>
</evidence>
<protein>
    <submittedName>
        <fullName evidence="3">Glycoside hydrolase family 88 protein</fullName>
    </submittedName>
</protein>
<name>A0ABS2HMV4_9VIBR</name>
<dbReference type="InterPro" id="IPR008928">
    <property type="entry name" value="6-hairpin_glycosidase_sf"/>
</dbReference>
<sequence>MDNQTKFEKMQTNILHSIERNIPRVGTRNPEIGYGAPDFNWRYPNVYYWTDSFWTGQLWLAYSLTGEEKFKNSARMRNEHFERVLGTPTWIDHDMGFLFSLTAVADYKLTGCKEARQRGLRAAEALRNRFNWNGEYLPAWNAEAGNPGHAEVVQGKIIIDCMQNLGLLLWAYQETCVESFKQVAMQQAETSLKYLIRDDFSTYHSFDFDPRTNKPVGGKTMQGYADESCWSRGQAWAIHGYAQLAETTGDLRYADISAKLMDWVVEHITEDYVPVWDYLLPEGETPFKDTSAGAVTASGLFMLADVYKKADNGQQAEKYQALAEKMLLALHENHDLTEYEHAQGLLSGGASHVRRTNSPETKFYSDGMLPYGDYYYFEAVMRAQGHTNFFWKK</sequence>
<dbReference type="PANTHER" id="PTHR36845">
    <property type="entry name" value="HYDROLASE, PUTATIVE (AFU_ORTHOLOGUE AFUA_7G05090)-RELATED"/>
    <property type="match status" value="1"/>
</dbReference>
<proteinExistence type="inferred from homology"/>
<evidence type="ECO:0000313" key="3">
    <source>
        <dbReference type="EMBL" id="MBM7037394.1"/>
    </source>
</evidence>
<dbReference type="InterPro" id="IPR012341">
    <property type="entry name" value="6hp_glycosidase-like_sf"/>
</dbReference>
<dbReference type="GO" id="GO:0016787">
    <property type="term" value="F:hydrolase activity"/>
    <property type="evidence" value="ECO:0007669"/>
    <property type="project" value="UniProtKB-KW"/>
</dbReference>
<reference evidence="3 4" key="1">
    <citation type="submission" date="2021-02" db="EMBL/GenBank/DDBJ databases">
        <authorList>
            <person name="Park J.-S."/>
        </authorList>
    </citation>
    <scope>NUCLEOTIDE SEQUENCE [LARGE SCALE GENOMIC DNA]</scope>
    <source>
        <strain evidence="3 4">188UL20-2</strain>
    </source>
</reference>